<keyword evidence="2" id="KW-0963">Cytoplasm</keyword>
<dbReference type="InterPro" id="IPR008622">
    <property type="entry name" value="FliT"/>
</dbReference>
<comment type="similarity">
    <text evidence="6">Belongs to the bacillales FliT family.</text>
</comment>
<reference evidence="8 9" key="1">
    <citation type="journal article" date="2019" name="Int. J. Syst. Evol. Microbiol.">
        <title>Anaerobacillus alkaliphilus sp. nov., a novel alkaliphilic and moderately halophilic bacterium.</title>
        <authorList>
            <person name="Borsodi A.K."/>
            <person name="Aszalos J.M."/>
            <person name="Bihari P."/>
            <person name="Nagy I."/>
            <person name="Schumann P."/>
            <person name="Sproer C."/>
            <person name="Kovacs A.L."/>
            <person name="Boka K."/>
            <person name="Dobosy P."/>
            <person name="Ovari M."/>
            <person name="Szili-Kovacs T."/>
            <person name="Toth E."/>
        </authorList>
    </citation>
    <scope>NUCLEOTIDE SEQUENCE [LARGE SCALE GENOMIC DNA]</scope>
    <source>
        <strain evidence="8 9">B16-10</strain>
    </source>
</reference>
<keyword evidence="9" id="KW-1185">Reference proteome</keyword>
<keyword evidence="3" id="KW-1005">Bacterial flagellum biogenesis</keyword>
<comment type="caution">
    <text evidence="8">The sequence shown here is derived from an EMBL/GenBank/DDBJ whole genome shotgun (WGS) entry which is preliminary data.</text>
</comment>
<evidence type="ECO:0000256" key="3">
    <source>
        <dbReference type="ARBA" id="ARBA00022795"/>
    </source>
</evidence>
<evidence type="ECO:0000256" key="7">
    <source>
        <dbReference type="ARBA" id="ARBA00093797"/>
    </source>
</evidence>
<sequence>MLEILSKIDRINQDLLVLLKKPLKEDDEEYVGSVEQLLNVREHLIQKVTGAQTTAEKELGQKIIDDNNKVNELFKAKTLELKVKINQFNQKKKNNVTYDNLYEQMSVDGIFIDKKK</sequence>
<name>A0A4Q0VVW7_9BACI</name>
<evidence type="ECO:0000256" key="2">
    <source>
        <dbReference type="ARBA" id="ARBA00022490"/>
    </source>
</evidence>
<comment type="subcellular location">
    <subcellularLocation>
        <location evidence="1">Cytoplasm</location>
        <location evidence="1">Cytosol</location>
    </subcellularLocation>
</comment>
<evidence type="ECO:0000313" key="9">
    <source>
        <dbReference type="Proteomes" id="UP000290649"/>
    </source>
</evidence>
<dbReference type="RefSeq" id="WP_129077677.1">
    <property type="nucleotide sequence ID" value="NZ_QOUX01000026.1"/>
</dbReference>
<protein>
    <recommendedName>
        <fullName evidence="7">Flagellar protein FliT</fullName>
    </recommendedName>
</protein>
<dbReference type="OrthoDB" id="2353131at2"/>
<organism evidence="8 9">
    <name type="scientific">Anaerobacillus alkaliphilus</name>
    <dbReference type="NCBI Taxonomy" id="1548597"/>
    <lineage>
        <taxon>Bacteria</taxon>
        <taxon>Bacillati</taxon>
        <taxon>Bacillota</taxon>
        <taxon>Bacilli</taxon>
        <taxon>Bacillales</taxon>
        <taxon>Bacillaceae</taxon>
        <taxon>Anaerobacillus</taxon>
    </lineage>
</organism>
<gene>
    <name evidence="8" type="ORF">DS745_07730</name>
</gene>
<dbReference type="EMBL" id="QOUX01000026">
    <property type="protein sequence ID" value="RXJ02270.1"/>
    <property type="molecule type" value="Genomic_DNA"/>
</dbReference>
<proteinExistence type="inferred from homology"/>
<dbReference type="AlphaFoldDB" id="A0A4Q0VVW7"/>
<evidence type="ECO:0000256" key="4">
    <source>
        <dbReference type="ARBA" id="ARBA00023186"/>
    </source>
</evidence>
<keyword evidence="4" id="KW-0143">Chaperone</keyword>
<evidence type="ECO:0000256" key="6">
    <source>
        <dbReference type="ARBA" id="ARBA00093785"/>
    </source>
</evidence>
<evidence type="ECO:0000313" key="8">
    <source>
        <dbReference type="EMBL" id="RXJ02270.1"/>
    </source>
</evidence>
<comment type="function">
    <text evidence="5">May act as an export chaperone for the filament capping protein FliD.</text>
</comment>
<accession>A0A4Q0VVW7</accession>
<dbReference type="Pfam" id="PF05400">
    <property type="entry name" value="FliT"/>
    <property type="match status" value="1"/>
</dbReference>
<dbReference type="Proteomes" id="UP000290649">
    <property type="component" value="Unassembled WGS sequence"/>
</dbReference>
<evidence type="ECO:0000256" key="1">
    <source>
        <dbReference type="ARBA" id="ARBA00004514"/>
    </source>
</evidence>
<evidence type="ECO:0000256" key="5">
    <source>
        <dbReference type="ARBA" id="ARBA00093765"/>
    </source>
</evidence>